<dbReference type="SUPFAM" id="SSF56784">
    <property type="entry name" value="HAD-like"/>
    <property type="match status" value="1"/>
</dbReference>
<dbReference type="PANTHER" id="PTHR10000">
    <property type="entry name" value="PHOSPHOSERINE PHOSPHATASE"/>
    <property type="match status" value="1"/>
</dbReference>
<dbReference type="STRING" id="137838.GCA_001458595_02248"/>
<keyword evidence="1" id="KW-0378">Hydrolase</keyword>
<dbReference type="PANTHER" id="PTHR10000:SF8">
    <property type="entry name" value="HAD SUPERFAMILY HYDROLASE-LIKE, TYPE 3"/>
    <property type="match status" value="1"/>
</dbReference>
<dbReference type="OrthoDB" id="9781413at2"/>
<dbReference type="InterPro" id="IPR023214">
    <property type="entry name" value="HAD_sf"/>
</dbReference>
<organism evidence="1 2">
    <name type="scientific">Clostridium neonatale</name>
    <dbReference type="NCBI Taxonomy" id="137838"/>
    <lineage>
        <taxon>Bacteria</taxon>
        <taxon>Bacillati</taxon>
        <taxon>Bacillota</taxon>
        <taxon>Clostridia</taxon>
        <taxon>Eubacteriales</taxon>
        <taxon>Clostridiaceae</taxon>
        <taxon>Clostridium</taxon>
    </lineage>
</organism>
<dbReference type="NCBIfam" id="TIGR01484">
    <property type="entry name" value="HAD-SF-IIB"/>
    <property type="match status" value="1"/>
</dbReference>
<dbReference type="SFLD" id="SFLDG01140">
    <property type="entry name" value="C2.B:_Phosphomannomutase_and_P"/>
    <property type="match status" value="1"/>
</dbReference>
<accession>A0A2A7MH28</accession>
<dbReference type="EMBL" id="PDCJ01000001">
    <property type="protein sequence ID" value="PEG30880.1"/>
    <property type="molecule type" value="Genomic_DNA"/>
</dbReference>
<dbReference type="RefSeq" id="WP_058295046.1">
    <property type="nucleotide sequence ID" value="NZ_CAMRXJ010000062.1"/>
</dbReference>
<dbReference type="InterPro" id="IPR000150">
    <property type="entry name" value="Cof"/>
</dbReference>
<dbReference type="InterPro" id="IPR036412">
    <property type="entry name" value="HAD-like_sf"/>
</dbReference>
<dbReference type="Proteomes" id="UP000220840">
    <property type="component" value="Unassembled WGS sequence"/>
</dbReference>
<keyword evidence="2" id="KW-1185">Reference proteome</keyword>
<dbReference type="SFLD" id="SFLDS00003">
    <property type="entry name" value="Haloacid_Dehalogenase"/>
    <property type="match status" value="1"/>
</dbReference>
<evidence type="ECO:0000313" key="2">
    <source>
        <dbReference type="Proteomes" id="UP000220840"/>
    </source>
</evidence>
<dbReference type="CDD" id="cd07516">
    <property type="entry name" value="HAD_Pase"/>
    <property type="match status" value="1"/>
</dbReference>
<reference evidence="1 2" key="1">
    <citation type="submission" date="2017-10" db="EMBL/GenBank/DDBJ databases">
        <title>Effective Description of Clostridium neonatale sp. nov. linked to necrotizing enterocolitis in neonates and a clarification of species assignable to the genus Clostridium (Prazmowski 1880) emend. Lawson and Rainey 2016.</title>
        <authorList>
            <person name="Bernard K."/>
            <person name="Burdz T."/>
            <person name="Wiebe D."/>
            <person name="Balcewich B."/>
            <person name="Alfa M."/>
            <person name="Bernier A.-M."/>
        </authorList>
    </citation>
    <scope>NUCLEOTIDE SEQUENCE [LARGE SCALE GENOMIC DNA]</scope>
    <source>
        <strain evidence="1 2">LCDC99A005</strain>
    </source>
</reference>
<dbReference type="GO" id="GO:0016791">
    <property type="term" value="F:phosphatase activity"/>
    <property type="evidence" value="ECO:0007669"/>
    <property type="project" value="TreeGrafter"/>
</dbReference>
<comment type="caution">
    <text evidence="1">The sequence shown here is derived from an EMBL/GenBank/DDBJ whole genome shotgun (WGS) entry which is preliminary data.</text>
</comment>
<evidence type="ECO:0000313" key="1">
    <source>
        <dbReference type="EMBL" id="PEG30880.1"/>
    </source>
</evidence>
<dbReference type="Gene3D" id="3.30.1240.10">
    <property type="match status" value="1"/>
</dbReference>
<name>A0A2A7MH28_9CLOT</name>
<dbReference type="Gene3D" id="3.40.50.1000">
    <property type="entry name" value="HAD superfamily/HAD-like"/>
    <property type="match status" value="1"/>
</dbReference>
<dbReference type="Pfam" id="PF08282">
    <property type="entry name" value="Hydrolase_3"/>
    <property type="match status" value="1"/>
</dbReference>
<sequence length="267" mass="30216">MKNKFDGYVIFSDLDGTLLNDNKEVSKENKKAIEYFIENGGKFSIATGRAIDSVSKYIESVKTDLPIITYNGGTIYDYNKKKIISEKVLDKDKKALACKIADDYENIGVEIYVGKDVYVLKDNGMSDRQATRLLNLKYDVPENIFNLSWNKITTVGKIGLMDEVESEFYNKYKTKAIRSGECFVEIVPDNASKGDALNEIIKTYNLDKKKVICAGDNMNDLELLMEAGISFCPENASNEVKKYANHITVNNNEHIIPNIIKWIETNL</sequence>
<dbReference type="GO" id="GO:0000287">
    <property type="term" value="F:magnesium ion binding"/>
    <property type="evidence" value="ECO:0007669"/>
    <property type="project" value="TreeGrafter"/>
</dbReference>
<dbReference type="AlphaFoldDB" id="A0A2A7MH28"/>
<gene>
    <name evidence="1" type="ORF">CQ394_03930</name>
</gene>
<proteinExistence type="predicted"/>
<dbReference type="PROSITE" id="PS01228">
    <property type="entry name" value="COF_1"/>
    <property type="match status" value="1"/>
</dbReference>
<protein>
    <submittedName>
        <fullName evidence="1">Cof-type HAD-IIB family hydrolase</fullName>
    </submittedName>
</protein>
<dbReference type="GO" id="GO:0005829">
    <property type="term" value="C:cytosol"/>
    <property type="evidence" value="ECO:0007669"/>
    <property type="project" value="TreeGrafter"/>
</dbReference>
<dbReference type="InterPro" id="IPR006379">
    <property type="entry name" value="HAD-SF_hydro_IIB"/>
</dbReference>
<dbReference type="NCBIfam" id="TIGR00099">
    <property type="entry name" value="Cof-subfamily"/>
    <property type="match status" value="1"/>
</dbReference>